<keyword evidence="3 6" id="KW-1133">Transmembrane helix</keyword>
<sequence>MLTGRRIRHRRRGRREVDELDADRAETGGVTIPAARAATDAAAPSEVPRHATGWRGRLRRPSAADAAVTAEATGDATPWRGRLGGPSAVDAAAGLITALFSVPEGMAYAAMAGFDPAAGLYTGVWPAVVGSLLAQTPLMVTTLTSAIALTSGGALRQARLDPTVPGNVAALTLLVALAMALFALLRLGSLLRLVPAGL</sequence>
<dbReference type="Proteomes" id="UP000319103">
    <property type="component" value="Unassembled WGS sequence"/>
</dbReference>
<evidence type="ECO:0000256" key="1">
    <source>
        <dbReference type="ARBA" id="ARBA00004141"/>
    </source>
</evidence>
<gene>
    <name evidence="8" type="ORF">E6W39_38025</name>
</gene>
<evidence type="ECO:0000256" key="3">
    <source>
        <dbReference type="ARBA" id="ARBA00022989"/>
    </source>
</evidence>
<feature type="transmembrane region" description="Helical" evidence="6">
    <location>
        <begin position="164"/>
        <end position="185"/>
    </location>
</feature>
<evidence type="ECO:0000259" key="7">
    <source>
        <dbReference type="Pfam" id="PF00916"/>
    </source>
</evidence>
<evidence type="ECO:0000256" key="4">
    <source>
        <dbReference type="ARBA" id="ARBA00023136"/>
    </source>
</evidence>
<feature type="domain" description="SLC26A/SulP transporter" evidence="7">
    <location>
        <begin position="90"/>
        <end position="195"/>
    </location>
</feature>
<evidence type="ECO:0000256" key="5">
    <source>
        <dbReference type="SAM" id="MobiDB-lite"/>
    </source>
</evidence>
<keyword evidence="2 6" id="KW-0812">Transmembrane</keyword>
<proteinExistence type="predicted"/>
<evidence type="ECO:0000313" key="9">
    <source>
        <dbReference type="Proteomes" id="UP000319103"/>
    </source>
</evidence>
<dbReference type="EMBL" id="VIGB01000003">
    <property type="protein sequence ID" value="TQF06934.1"/>
    <property type="molecule type" value="Genomic_DNA"/>
</dbReference>
<name>A0A540WEV1_9ACTN</name>
<feature type="region of interest" description="Disordered" evidence="5">
    <location>
        <begin position="1"/>
        <end position="26"/>
    </location>
</feature>
<dbReference type="InterPro" id="IPR011547">
    <property type="entry name" value="SLC26A/SulP_dom"/>
</dbReference>
<evidence type="ECO:0000256" key="6">
    <source>
        <dbReference type="SAM" id="Phobius"/>
    </source>
</evidence>
<dbReference type="OrthoDB" id="9771198at2"/>
<reference evidence="8 9" key="1">
    <citation type="submission" date="2019-06" db="EMBL/GenBank/DDBJ databases">
        <title>Description of Kitasatospora acidophila sp. nov. isolated from pine grove soil, and reclassification of Streptomyces novaecaesareae to Kitasatospora novaeceasareae comb. nov.</title>
        <authorList>
            <person name="Kim M.J."/>
        </authorList>
    </citation>
    <scope>NUCLEOTIDE SEQUENCE [LARGE SCALE GENOMIC DNA]</scope>
    <source>
        <strain evidence="8 9">MMS16-CNU292</strain>
    </source>
</reference>
<dbReference type="GO" id="GO:0016020">
    <property type="term" value="C:membrane"/>
    <property type="evidence" value="ECO:0007669"/>
    <property type="project" value="UniProtKB-SubCell"/>
</dbReference>
<comment type="subcellular location">
    <subcellularLocation>
        <location evidence="1">Membrane</location>
        <topology evidence="1">Multi-pass membrane protein</topology>
    </subcellularLocation>
</comment>
<dbReference type="Pfam" id="PF00916">
    <property type="entry name" value="Sulfate_transp"/>
    <property type="match status" value="1"/>
</dbReference>
<keyword evidence="9" id="KW-1185">Reference proteome</keyword>
<feature type="compositionally biased region" description="Basic residues" evidence="5">
    <location>
        <begin position="1"/>
        <end position="14"/>
    </location>
</feature>
<accession>A0A540WEV1</accession>
<protein>
    <recommendedName>
        <fullName evidence="7">SLC26A/SulP transporter domain-containing protein</fullName>
    </recommendedName>
</protein>
<comment type="caution">
    <text evidence="8">The sequence shown here is derived from an EMBL/GenBank/DDBJ whole genome shotgun (WGS) entry which is preliminary data.</text>
</comment>
<evidence type="ECO:0000256" key="2">
    <source>
        <dbReference type="ARBA" id="ARBA00022692"/>
    </source>
</evidence>
<evidence type="ECO:0000313" key="8">
    <source>
        <dbReference type="EMBL" id="TQF06934.1"/>
    </source>
</evidence>
<dbReference type="AlphaFoldDB" id="A0A540WEV1"/>
<organism evidence="8 9">
    <name type="scientific">Kitasatospora acidiphila</name>
    <dbReference type="NCBI Taxonomy" id="2567942"/>
    <lineage>
        <taxon>Bacteria</taxon>
        <taxon>Bacillati</taxon>
        <taxon>Actinomycetota</taxon>
        <taxon>Actinomycetes</taxon>
        <taxon>Kitasatosporales</taxon>
        <taxon>Streptomycetaceae</taxon>
        <taxon>Kitasatospora</taxon>
    </lineage>
</organism>
<keyword evidence="4 6" id="KW-0472">Membrane</keyword>